<dbReference type="GO" id="GO:0016787">
    <property type="term" value="F:hydrolase activity"/>
    <property type="evidence" value="ECO:0007669"/>
    <property type="project" value="UniProtKB-KW"/>
</dbReference>
<dbReference type="Proteomes" id="UP001143347">
    <property type="component" value="Unassembled WGS sequence"/>
</dbReference>
<feature type="domain" description="Phage tail tape measure protein" evidence="5">
    <location>
        <begin position="213"/>
        <end position="398"/>
    </location>
</feature>
<feature type="region of interest" description="Disordered" evidence="3">
    <location>
        <begin position="1054"/>
        <end position="1084"/>
    </location>
</feature>
<evidence type="ECO:0000313" key="7">
    <source>
        <dbReference type="Proteomes" id="UP001143347"/>
    </source>
</evidence>
<organism evidence="6 7">
    <name type="scientific">Gordonia aquimaris</name>
    <dbReference type="NCBI Taxonomy" id="2984863"/>
    <lineage>
        <taxon>Bacteria</taxon>
        <taxon>Bacillati</taxon>
        <taxon>Actinomycetota</taxon>
        <taxon>Actinomycetes</taxon>
        <taxon>Mycobacteriales</taxon>
        <taxon>Gordoniaceae</taxon>
        <taxon>Gordonia</taxon>
    </lineage>
</organism>
<evidence type="ECO:0000256" key="2">
    <source>
        <dbReference type="ARBA" id="ARBA00022801"/>
    </source>
</evidence>
<comment type="similarity">
    <text evidence="1">Belongs to the transglycosylase family. Rpf subfamily.</text>
</comment>
<keyword evidence="7" id="KW-1185">Reference proteome</keyword>
<dbReference type="SUPFAM" id="SSF53955">
    <property type="entry name" value="Lysozyme-like"/>
    <property type="match status" value="1"/>
</dbReference>
<feature type="domain" description="Resuscitation-promoting factor core lysozyme-like" evidence="4">
    <location>
        <begin position="926"/>
        <end position="1005"/>
    </location>
</feature>
<reference evidence="6" key="1">
    <citation type="submission" date="2022-10" db="EMBL/GenBank/DDBJ databases">
        <title>WGS of marine actinomycetes from Thailand.</title>
        <authorList>
            <person name="Thawai C."/>
        </authorList>
    </citation>
    <scope>NUCLEOTIDE SEQUENCE</scope>
    <source>
        <strain evidence="6">SW21</strain>
    </source>
</reference>
<dbReference type="InterPro" id="IPR023346">
    <property type="entry name" value="Lysozyme-like_dom_sf"/>
</dbReference>
<evidence type="ECO:0000256" key="1">
    <source>
        <dbReference type="ARBA" id="ARBA00010830"/>
    </source>
</evidence>
<dbReference type="EMBL" id="JAPKFM010000017">
    <property type="protein sequence ID" value="MCX2965601.1"/>
    <property type="molecule type" value="Genomic_DNA"/>
</dbReference>
<dbReference type="RefSeq" id="WP_266062684.1">
    <property type="nucleotide sequence ID" value="NZ_JAPKFM010000017.1"/>
</dbReference>
<comment type="caution">
    <text evidence="6">The sequence shown here is derived from an EMBL/GenBank/DDBJ whole genome shotgun (WGS) entry which is preliminary data.</text>
</comment>
<dbReference type="Pfam" id="PF06737">
    <property type="entry name" value="Transglycosylas"/>
    <property type="match status" value="1"/>
</dbReference>
<protein>
    <submittedName>
        <fullName evidence="6">Phage tail tape measure protein</fullName>
    </submittedName>
</protein>
<evidence type="ECO:0000259" key="5">
    <source>
        <dbReference type="Pfam" id="PF10145"/>
    </source>
</evidence>
<accession>A0A9X3D662</accession>
<evidence type="ECO:0000256" key="3">
    <source>
        <dbReference type="SAM" id="MobiDB-lite"/>
    </source>
</evidence>
<dbReference type="Gene3D" id="1.10.530.10">
    <property type="match status" value="1"/>
</dbReference>
<keyword evidence="2" id="KW-0378">Hydrolase</keyword>
<sequence length="1289" mass="131765">MALDVGGLKATLELDTRQFKQDLAKAREEFLDVGRTAEKAGTSTAKAFDGTGNDISREADRAQKGLSSAFTKAEGDARTSAGGITDAFRKAGSDSGDSFKSSLSGMVSAAGDSGGQAGLGFVDGFAPRIASLGSKAGPIGAALAGTAALGLAAGTLLADQVQKGFELQQQRGRTSAQFGWTDQQMEQAGAAAADAYTGVFGDSVNENMRAAGLAMQSGLLDGNATAEQIQPVIEKLQTVSGLMETDVTETARAAGQAVRTGLADNATQALDLMTAAQQKGLNLSGDLTDTLIEYGTQFRKVGLDGQDALGLINQAWQAGARDTDIAADAIKEFTIRATDGSEQTAGALEGLGLNVGEITDQLAQGGDGARAGLDTILDKLREMPASVEKNQIAAALFGGQWEDLGAAFDHFDLSNARDQLGQVGGAADDAADRMVNGATSIEGLKRTVEVASNEMQVALAEGFGPVVASIADGIMTHKDDIIAFFADSAAAALDFGIGMGNTAAAVLHIWGTTTGGIADMVGSMVESIGSGMALIGGMISHIPGLGGIGDDLEEAGHKARGMGDAIAGMGESAHGAANFIADELVPGMASARDSISATGDEARDTAAGMDILTASVIGIPDEKTILINDNSPETKARLDELGFKVETLPDGTVRVTADTEQGERTMDEFVNRPRSAKVVVYAVDENGNSVTMNSQFGQGLGVLKRAGGGPINGPGGPRDDMVPLWGSAGEFMQQAAAVDHYGLGFMHAVNNRRFPKGLAKGYAGGGPIGYGLPAGSGGGADFPDWIDAMGAQYGVTPSTYAGHQESDRGEAGYAPNPQGLNRGIDWSGSVGQMQAFAEAMMAAAPGDPSIEQVIWMNPQTGQKLGWHGRSPDTDGSYYAADYSGHTDHVHTRFSAQVGAQAPVSGVPGVSTVPLTQNPDGTWTSPDPAWAALIARESGGDPDIVQGIQDANSGGNEASGLFQIARGTWSGYGGTEFAATAGQATPEQQAEVAARIFNAEGGSPWGSGLPGREDEAGLRAGLTTTSAAGPGTDLAAATAGVQPVMVTNWPSGLTTTTVPAPRAPEADTTPVATPVEPREPDASVTSKYFPGQELNVYGGLSEDDLIKQYPSMHRFGVGGTIPGVGDADIVPMLGTPGEEVITKKAAQRWRPLLKAINSGALPGYANGGTIGGFAGYTDSSSDVMAPNNLYDWLGLGVGAGFAGLSVVEPYAQSAISGKWNLGSITPQINTGTNTSAIASDVINEVGGQLMEVLQVIAANTAEGKNVTVRVEQKSPGFNAPQLSAMANGVG</sequence>
<proteinExistence type="inferred from homology"/>
<dbReference type="InterPro" id="IPR010090">
    <property type="entry name" value="Phage_tape_meas"/>
</dbReference>
<dbReference type="InterPro" id="IPR010618">
    <property type="entry name" value="RPF"/>
</dbReference>
<dbReference type="Pfam" id="PF10145">
    <property type="entry name" value="PhageMin_Tail"/>
    <property type="match status" value="1"/>
</dbReference>
<evidence type="ECO:0000259" key="4">
    <source>
        <dbReference type="Pfam" id="PF06737"/>
    </source>
</evidence>
<evidence type="ECO:0000313" key="6">
    <source>
        <dbReference type="EMBL" id="MCX2965601.1"/>
    </source>
</evidence>
<feature type="region of interest" description="Disordered" evidence="3">
    <location>
        <begin position="799"/>
        <end position="823"/>
    </location>
</feature>
<gene>
    <name evidence="6" type="ORF">OSB52_16060</name>
</gene>
<name>A0A9X3D662_9ACTN</name>